<feature type="transmembrane region" description="Helical" evidence="1">
    <location>
        <begin position="177"/>
        <end position="194"/>
    </location>
</feature>
<dbReference type="STRING" id="994573.T472_0219710"/>
<dbReference type="PATRIC" id="fig|994573.3.peg.3754"/>
<dbReference type="PIRSF" id="PIRSF020606">
    <property type="entry name" value="UCP020606"/>
    <property type="match status" value="1"/>
</dbReference>
<feature type="transmembrane region" description="Helical" evidence="1">
    <location>
        <begin position="130"/>
        <end position="157"/>
    </location>
</feature>
<feature type="transmembrane region" description="Helical" evidence="1">
    <location>
        <begin position="30"/>
        <end position="50"/>
    </location>
</feature>
<feature type="transmembrane region" description="Helical" evidence="1">
    <location>
        <begin position="7"/>
        <end position="24"/>
    </location>
</feature>
<organism evidence="2 3">
    <name type="scientific">Youngiibacter fragilis 232.1</name>
    <dbReference type="NCBI Taxonomy" id="994573"/>
    <lineage>
        <taxon>Bacteria</taxon>
        <taxon>Bacillati</taxon>
        <taxon>Bacillota</taxon>
        <taxon>Clostridia</taxon>
        <taxon>Eubacteriales</taxon>
        <taxon>Clostridiaceae</taxon>
        <taxon>Youngiibacter</taxon>
    </lineage>
</organism>
<feature type="transmembrane region" description="Helical" evidence="1">
    <location>
        <begin position="57"/>
        <end position="77"/>
    </location>
</feature>
<sequence length="208" mass="24012">MDRDDRNNLILLELYLIVVIWSAWEPYGRLVWLMQSLAAHIVVLFLILTYRRFRFTTFIYAVILVHMTVILVGAHYTYSRNPLFDLIKVEIGLSRNYYDRVGHFFQGFGPALMAREILIRGNHVRRGRMLSFIVVSMCLGMSAFYELLELGTAYLLGLPVEVVMGMQGSSWDSQWDMLMALIGSIAALAFFSRIHDKVIKSIGEHKKK</sequence>
<dbReference type="eggNOG" id="COG3647">
    <property type="taxonomic scope" value="Bacteria"/>
</dbReference>
<evidence type="ECO:0000256" key="1">
    <source>
        <dbReference type="SAM" id="Phobius"/>
    </source>
</evidence>
<evidence type="ECO:0000313" key="2">
    <source>
        <dbReference type="EMBL" id="ETA78927.1"/>
    </source>
</evidence>
<feature type="transmembrane region" description="Helical" evidence="1">
    <location>
        <begin position="97"/>
        <end position="118"/>
    </location>
</feature>
<dbReference type="InterPro" id="IPR058534">
    <property type="entry name" value="YjdF"/>
</dbReference>
<name>V7I1M5_9CLOT</name>
<keyword evidence="3" id="KW-1185">Reference proteome</keyword>
<dbReference type="Proteomes" id="UP000017747">
    <property type="component" value="Unassembled WGS sequence"/>
</dbReference>
<protein>
    <submittedName>
        <fullName evidence="2">Membrane protein</fullName>
    </submittedName>
</protein>
<comment type="caution">
    <text evidence="2">The sequence shown here is derived from an EMBL/GenBank/DDBJ whole genome shotgun (WGS) entry which is preliminary data.</text>
</comment>
<dbReference type="RefSeq" id="WP_023386648.1">
    <property type="nucleotide sequence ID" value="NZ_AXUN02000239.1"/>
</dbReference>
<keyword evidence="1" id="KW-0472">Membrane</keyword>
<dbReference type="AlphaFoldDB" id="V7I1M5"/>
<dbReference type="EMBL" id="AXUN02000239">
    <property type="protein sequence ID" value="ETA78927.1"/>
    <property type="molecule type" value="Genomic_DNA"/>
</dbReference>
<reference evidence="2 3" key="1">
    <citation type="journal article" date="2014" name="Genome Announc.">
        <title>Genome Sequence of Youngiibacter fragilis, the Type Strain of the Genus Youngiibacter.</title>
        <authorList>
            <person name="Wawrik C.B."/>
            <person name="Callaghan A.V."/>
            <person name="Stamps B.W."/>
            <person name="Wawrik B."/>
        </authorList>
    </citation>
    <scope>NUCLEOTIDE SEQUENCE [LARGE SCALE GENOMIC DNA]</scope>
    <source>
        <strain evidence="2 3">232.1</strain>
    </source>
</reference>
<accession>V7I1M5</accession>
<gene>
    <name evidence="2" type="ORF">T472_0219710</name>
</gene>
<dbReference type="OrthoDB" id="9786473at2"/>
<proteinExistence type="predicted"/>
<keyword evidence="1" id="KW-0812">Transmembrane</keyword>
<dbReference type="InterPro" id="IPR014509">
    <property type="entry name" value="YjdF-like"/>
</dbReference>
<keyword evidence="1" id="KW-1133">Transmembrane helix</keyword>
<evidence type="ECO:0000313" key="3">
    <source>
        <dbReference type="Proteomes" id="UP000017747"/>
    </source>
</evidence>
<dbReference type="Pfam" id="PF09997">
    <property type="entry name" value="DUF2238"/>
    <property type="match status" value="1"/>
</dbReference>